<gene>
    <name evidence="1" type="ORF">LPJ66_002512</name>
</gene>
<name>A0ACC1IQF8_9FUNG</name>
<comment type="caution">
    <text evidence="1">The sequence shown here is derived from an EMBL/GenBank/DDBJ whole genome shotgun (WGS) entry which is preliminary data.</text>
</comment>
<accession>A0ACC1IQF8</accession>
<evidence type="ECO:0000313" key="1">
    <source>
        <dbReference type="EMBL" id="KAJ1898808.1"/>
    </source>
</evidence>
<dbReference type="EMBL" id="JANBPG010000207">
    <property type="protein sequence ID" value="KAJ1898808.1"/>
    <property type="molecule type" value="Genomic_DNA"/>
</dbReference>
<dbReference type="Proteomes" id="UP001150581">
    <property type="component" value="Unassembled WGS sequence"/>
</dbReference>
<sequence>MKISTTRLTAVSAIFISFGAILVAGLSAKEMSAIKQFLESTETVGTTEKGLTKEEITHDLAVGLGLKHSVGLLYKYSPDAKIAYSTMYDLLLFLSVSRFSDSVQKKQLVKVIKYFETSLID</sequence>
<proteinExistence type="predicted"/>
<reference evidence="1" key="1">
    <citation type="submission" date="2022-07" db="EMBL/GenBank/DDBJ databases">
        <title>Phylogenomic reconstructions and comparative analyses of Kickxellomycotina fungi.</title>
        <authorList>
            <person name="Reynolds N.K."/>
            <person name="Stajich J.E."/>
            <person name="Barry K."/>
            <person name="Grigoriev I.V."/>
            <person name="Crous P."/>
            <person name="Smith M.E."/>
        </authorList>
    </citation>
    <scope>NUCLEOTIDE SEQUENCE</scope>
    <source>
        <strain evidence="1">Benny 63K</strain>
    </source>
</reference>
<keyword evidence="2" id="KW-1185">Reference proteome</keyword>
<protein>
    <submittedName>
        <fullName evidence="1">Uncharacterized protein</fullName>
    </submittedName>
</protein>
<organism evidence="1 2">
    <name type="scientific">Kickxella alabastrina</name>
    <dbReference type="NCBI Taxonomy" id="61397"/>
    <lineage>
        <taxon>Eukaryota</taxon>
        <taxon>Fungi</taxon>
        <taxon>Fungi incertae sedis</taxon>
        <taxon>Zoopagomycota</taxon>
        <taxon>Kickxellomycotina</taxon>
        <taxon>Kickxellomycetes</taxon>
        <taxon>Kickxellales</taxon>
        <taxon>Kickxellaceae</taxon>
        <taxon>Kickxella</taxon>
    </lineage>
</organism>
<evidence type="ECO:0000313" key="2">
    <source>
        <dbReference type="Proteomes" id="UP001150581"/>
    </source>
</evidence>